<feature type="transmembrane region" description="Helical" evidence="1">
    <location>
        <begin position="175"/>
        <end position="198"/>
    </location>
</feature>
<keyword evidence="1" id="KW-1133">Transmembrane helix</keyword>
<dbReference type="eggNOG" id="COG3302">
    <property type="taxonomic scope" value="Bacteria"/>
</dbReference>
<dbReference type="GO" id="GO:0005886">
    <property type="term" value="C:plasma membrane"/>
    <property type="evidence" value="ECO:0007669"/>
    <property type="project" value="TreeGrafter"/>
</dbReference>
<accession>H5XTG6</accession>
<dbReference type="EMBL" id="CM001441">
    <property type="protein sequence ID" value="EHQ88565.1"/>
    <property type="molecule type" value="Genomic_DNA"/>
</dbReference>
<dbReference type="HOGENOM" id="CLU_064909_1_1_9"/>
<dbReference type="RefSeq" id="WP_007781126.1">
    <property type="nucleotide sequence ID" value="NZ_CM001441.1"/>
</dbReference>
<gene>
    <name evidence="2" type="ORF">DesyoDRAFT_1408</name>
</gene>
<evidence type="ECO:0000256" key="1">
    <source>
        <dbReference type="SAM" id="Phobius"/>
    </source>
</evidence>
<evidence type="ECO:0000313" key="3">
    <source>
        <dbReference type="Proteomes" id="UP000005104"/>
    </source>
</evidence>
<dbReference type="STRING" id="768710.DesyoDRAFT_1408"/>
<dbReference type="Pfam" id="PF04976">
    <property type="entry name" value="DmsC"/>
    <property type="match status" value="1"/>
</dbReference>
<dbReference type="GO" id="GO:0019645">
    <property type="term" value="P:anaerobic electron transport chain"/>
    <property type="evidence" value="ECO:0007669"/>
    <property type="project" value="InterPro"/>
</dbReference>
<feature type="transmembrane region" description="Helical" evidence="1">
    <location>
        <begin position="35"/>
        <end position="56"/>
    </location>
</feature>
<keyword evidence="1" id="KW-0472">Membrane</keyword>
<feature type="transmembrane region" description="Helical" evidence="1">
    <location>
        <begin position="108"/>
        <end position="134"/>
    </location>
</feature>
<dbReference type="AlphaFoldDB" id="H5XTG6"/>
<dbReference type="PANTHER" id="PTHR38095">
    <property type="entry name" value="ANAEROBIC DIMETHYL SULFOXIDE REDUCTASE CHAIN YNFH"/>
    <property type="match status" value="1"/>
</dbReference>
<feature type="transmembrane region" description="Helical" evidence="1">
    <location>
        <begin position="245"/>
        <end position="265"/>
    </location>
</feature>
<reference evidence="2 3" key="1">
    <citation type="submission" date="2011-11" db="EMBL/GenBank/DDBJ databases">
        <title>The Noncontiguous Finished genome of Desulfosporosinus youngiae DSM 17734.</title>
        <authorList>
            <consortium name="US DOE Joint Genome Institute (JGI-PGF)"/>
            <person name="Lucas S."/>
            <person name="Han J."/>
            <person name="Lapidus A."/>
            <person name="Cheng J.-F."/>
            <person name="Goodwin L."/>
            <person name="Pitluck S."/>
            <person name="Peters L."/>
            <person name="Ovchinnikova G."/>
            <person name="Lu M."/>
            <person name="Land M.L."/>
            <person name="Hauser L."/>
            <person name="Pester M."/>
            <person name="Spring S."/>
            <person name="Ollivier B."/>
            <person name="Rattei T."/>
            <person name="Klenk H.-P."/>
            <person name="Wagner M."/>
            <person name="Loy A."/>
            <person name="Woyke T.J."/>
        </authorList>
    </citation>
    <scope>NUCLEOTIDE SEQUENCE [LARGE SCALE GENOMIC DNA]</scope>
    <source>
        <strain evidence="2 3">DSM 17734</strain>
    </source>
</reference>
<keyword evidence="1" id="KW-0812">Transmembrane</keyword>
<dbReference type="OrthoDB" id="2083322at2"/>
<feature type="transmembrane region" description="Helical" evidence="1">
    <location>
        <begin position="210"/>
        <end position="233"/>
    </location>
</feature>
<evidence type="ECO:0000313" key="2">
    <source>
        <dbReference type="EMBL" id="EHQ88565.1"/>
    </source>
</evidence>
<feature type="transmembrane region" description="Helical" evidence="1">
    <location>
        <begin position="6"/>
        <end position="23"/>
    </location>
</feature>
<feature type="transmembrane region" description="Helical" evidence="1">
    <location>
        <begin position="76"/>
        <end position="96"/>
    </location>
</feature>
<keyword evidence="3" id="KW-1185">Reference proteome</keyword>
<proteinExistence type="predicted"/>
<dbReference type="InterPro" id="IPR007059">
    <property type="entry name" value="DmsC"/>
</dbReference>
<name>H5XTG6_9FIRM</name>
<dbReference type="GO" id="GO:0009389">
    <property type="term" value="F:dimethyl sulfoxide reductase activity"/>
    <property type="evidence" value="ECO:0007669"/>
    <property type="project" value="TreeGrafter"/>
</dbReference>
<organism evidence="2 3">
    <name type="scientific">Desulfosporosinus youngiae DSM 17734</name>
    <dbReference type="NCBI Taxonomy" id="768710"/>
    <lineage>
        <taxon>Bacteria</taxon>
        <taxon>Bacillati</taxon>
        <taxon>Bacillota</taxon>
        <taxon>Clostridia</taxon>
        <taxon>Eubacteriales</taxon>
        <taxon>Desulfitobacteriaceae</taxon>
        <taxon>Desulfosporosinus</taxon>
    </lineage>
</organism>
<sequence>MHDLPLIIFTLTVQAAVGVFLWSTISRLRNQEVPYAKTTTLTALILTTVGIIFSLFHLGKPFMAFSSLSKLFSSPLSQEIFFSGGFFVLVAIAYYFERSAQINDKLKAIWSVVTSFVGLVAVNSMAIVYMNTVFSAWQSWNTLVDFYAATLILGAVVFLLTTCEHKTEKMFRLDLIMLVVVLVQMALVPSFMASLGAASGAAQQSAALLTGAYGVAFVVRWVLVLGGVFLMLISQSGRLAGKAGTLYVASGVLIVGMFIGRYLFYATGVASGIGL</sequence>
<dbReference type="Proteomes" id="UP000005104">
    <property type="component" value="Chromosome"/>
</dbReference>
<dbReference type="GO" id="GO:0009390">
    <property type="term" value="C:dimethyl sulfoxide reductase complex"/>
    <property type="evidence" value="ECO:0007669"/>
    <property type="project" value="TreeGrafter"/>
</dbReference>
<protein>
    <submittedName>
        <fullName evidence="2">DMSO reductase anchor subunit</fullName>
    </submittedName>
</protein>
<dbReference type="PANTHER" id="PTHR38095:SF1">
    <property type="entry name" value="ANAEROBIC DIMETHYL SULFOXIDE REDUCTASE CHAIN YNFH"/>
    <property type="match status" value="1"/>
</dbReference>
<feature type="transmembrane region" description="Helical" evidence="1">
    <location>
        <begin position="146"/>
        <end position="163"/>
    </location>
</feature>